<accession>A0A1H0NA04</accession>
<reference evidence="3 4" key="1">
    <citation type="submission" date="2016-10" db="EMBL/GenBank/DDBJ databases">
        <authorList>
            <person name="de Groot N.N."/>
        </authorList>
    </citation>
    <scope>NUCLEOTIDE SEQUENCE [LARGE SCALE GENOMIC DNA]</scope>
    <source>
        <strain evidence="4">P4-7,KCTC 19426,CECT 7604</strain>
    </source>
</reference>
<evidence type="ECO:0000256" key="1">
    <source>
        <dbReference type="SAM" id="MobiDB-lite"/>
    </source>
</evidence>
<name>A0A1H0NA04_9ACTN</name>
<feature type="region of interest" description="Disordered" evidence="1">
    <location>
        <begin position="31"/>
        <end position="60"/>
    </location>
</feature>
<feature type="compositionally biased region" description="Low complexity" evidence="1">
    <location>
        <begin position="40"/>
        <end position="57"/>
    </location>
</feature>
<evidence type="ECO:0000313" key="4">
    <source>
        <dbReference type="Proteomes" id="UP000198741"/>
    </source>
</evidence>
<feature type="region of interest" description="Disordered" evidence="1">
    <location>
        <begin position="77"/>
        <end position="212"/>
    </location>
</feature>
<feature type="compositionally biased region" description="Low complexity" evidence="1">
    <location>
        <begin position="77"/>
        <end position="95"/>
    </location>
</feature>
<dbReference type="STRING" id="1090615.SAMN04515671_2265"/>
<dbReference type="Pfam" id="PF03734">
    <property type="entry name" value="YkuD"/>
    <property type="match status" value="1"/>
</dbReference>
<protein>
    <submittedName>
        <fullName evidence="3">L,D-peptidoglycan transpeptidase YkuD, ErfK/YbiS/YcfS/YnhG family</fullName>
    </submittedName>
</protein>
<sequence length="406" mass="41374">MTPVIKKLVLSVTAVLTVVGAIYVLPAAVPSGSAEKNRPSDVALPVSSSSPVSPSGPTLAAGSSQIFVPNLAPTTSFANSSTRSASTSAASRSSSLPVVRSTAIPRPVAPPTTTRDATTPAPAVAAVPSTPTVTTSSAAAPTSSTAAPTPVASPKPVVTARTTPKPVAASTAPRPPARTTSVAPKPTVRTTPKPTATPKPTTTPAPVQASTTAPKASIPVTVGNATQIITVSASSRYSTTATLIAWQKQTNGSWARKFGPVTAHLGQDGVGAPSEYSSRTPAGTWTLTQAFGRSSNPGTGLSYFRTDPLDWWDENPDSPTYNRHVRSSSSPGGSSEHLYYEVPYYNYAVVMNVNTAGVPGGGSAFFLHVTDGGPTAGCVSIDQGTLVKIMQWLKPGGHPRIAIGVS</sequence>
<evidence type="ECO:0000313" key="3">
    <source>
        <dbReference type="EMBL" id="SDO89245.1"/>
    </source>
</evidence>
<dbReference type="AlphaFoldDB" id="A0A1H0NA04"/>
<dbReference type="Proteomes" id="UP000198741">
    <property type="component" value="Chromosome I"/>
</dbReference>
<feature type="domain" description="L,D-TPase catalytic" evidence="2">
    <location>
        <begin position="274"/>
        <end position="396"/>
    </location>
</feature>
<dbReference type="PANTHER" id="PTHR38589:SF1">
    <property type="entry name" value="BLR0621 PROTEIN"/>
    <property type="match status" value="1"/>
</dbReference>
<evidence type="ECO:0000259" key="2">
    <source>
        <dbReference type="Pfam" id="PF03734"/>
    </source>
</evidence>
<dbReference type="GO" id="GO:0016740">
    <property type="term" value="F:transferase activity"/>
    <property type="evidence" value="ECO:0007669"/>
    <property type="project" value="InterPro"/>
</dbReference>
<dbReference type="PANTHER" id="PTHR38589">
    <property type="entry name" value="BLR0621 PROTEIN"/>
    <property type="match status" value="1"/>
</dbReference>
<keyword evidence="4" id="KW-1185">Reference proteome</keyword>
<dbReference type="InterPro" id="IPR005490">
    <property type="entry name" value="LD_TPept_cat_dom"/>
</dbReference>
<dbReference type="EMBL" id="LT629710">
    <property type="protein sequence ID" value="SDO89245.1"/>
    <property type="molecule type" value="Genomic_DNA"/>
</dbReference>
<feature type="compositionally biased region" description="Low complexity" evidence="1">
    <location>
        <begin position="111"/>
        <end position="194"/>
    </location>
</feature>
<gene>
    <name evidence="3" type="ORF">SAMN04515671_2265</name>
</gene>
<proteinExistence type="predicted"/>
<organism evidence="3 4">
    <name type="scientific">Nakamurella panacisegetis</name>
    <dbReference type="NCBI Taxonomy" id="1090615"/>
    <lineage>
        <taxon>Bacteria</taxon>
        <taxon>Bacillati</taxon>
        <taxon>Actinomycetota</taxon>
        <taxon>Actinomycetes</taxon>
        <taxon>Nakamurellales</taxon>
        <taxon>Nakamurellaceae</taxon>
        <taxon>Nakamurella</taxon>
    </lineage>
</organism>